<proteinExistence type="inferred from homology"/>
<comment type="subcellular location">
    <subcellularLocation>
        <location evidence="9">Cytoplasm</location>
    </subcellularLocation>
</comment>
<evidence type="ECO:0000256" key="7">
    <source>
        <dbReference type="ARBA" id="ARBA00023146"/>
    </source>
</evidence>
<dbReference type="InterPro" id="IPR009080">
    <property type="entry name" value="tRNAsynth_Ia_anticodon-bd"/>
</dbReference>
<dbReference type="Gene3D" id="3.40.50.620">
    <property type="entry name" value="HUPs"/>
    <property type="match status" value="1"/>
</dbReference>
<name>A0A9X2LB21_9PROT</name>
<feature type="short sequence motif" description="'HIGH' region" evidence="9">
    <location>
        <begin position="123"/>
        <end position="133"/>
    </location>
</feature>
<feature type="domain" description="Arginyl tRNA synthetase N-terminal" evidence="12">
    <location>
        <begin position="2"/>
        <end position="87"/>
    </location>
</feature>
<protein>
    <recommendedName>
        <fullName evidence="9">Arginine--tRNA ligase</fullName>
        <ecNumber evidence="9">6.1.1.19</ecNumber>
    </recommendedName>
    <alternativeName>
        <fullName evidence="9">Arginyl-tRNA synthetase</fullName>
        <shortName evidence="9">ArgRS</shortName>
    </alternativeName>
</protein>
<comment type="caution">
    <text evidence="13">The sequence shown here is derived from an EMBL/GenBank/DDBJ whole genome shotgun (WGS) entry which is preliminary data.</text>
</comment>
<evidence type="ECO:0000256" key="8">
    <source>
        <dbReference type="ARBA" id="ARBA00049339"/>
    </source>
</evidence>
<keyword evidence="14" id="KW-1185">Reference proteome</keyword>
<evidence type="ECO:0000259" key="12">
    <source>
        <dbReference type="SMART" id="SM01016"/>
    </source>
</evidence>
<dbReference type="InterPro" id="IPR008909">
    <property type="entry name" value="DALR_anticod-bd"/>
</dbReference>
<keyword evidence="4 9" id="KW-0547">Nucleotide-binding</keyword>
<dbReference type="InterPro" id="IPR035684">
    <property type="entry name" value="ArgRS_core"/>
</dbReference>
<feature type="domain" description="DALR anticodon binding" evidence="11">
    <location>
        <begin position="469"/>
        <end position="586"/>
    </location>
</feature>
<dbReference type="InterPro" id="IPR014729">
    <property type="entry name" value="Rossmann-like_a/b/a_fold"/>
</dbReference>
<dbReference type="GO" id="GO:0006420">
    <property type="term" value="P:arginyl-tRNA aminoacylation"/>
    <property type="evidence" value="ECO:0007669"/>
    <property type="project" value="UniProtKB-UniRule"/>
</dbReference>
<dbReference type="NCBIfam" id="TIGR00456">
    <property type="entry name" value="argS"/>
    <property type="match status" value="1"/>
</dbReference>
<dbReference type="GO" id="GO:0004814">
    <property type="term" value="F:arginine-tRNA ligase activity"/>
    <property type="evidence" value="ECO:0007669"/>
    <property type="project" value="UniProtKB-UniRule"/>
</dbReference>
<dbReference type="InterPro" id="IPR036695">
    <property type="entry name" value="Arg-tRNA-synth_N_sf"/>
</dbReference>
<evidence type="ECO:0000313" key="14">
    <source>
        <dbReference type="Proteomes" id="UP001142610"/>
    </source>
</evidence>
<dbReference type="CDD" id="cd00671">
    <property type="entry name" value="ArgRS_core"/>
    <property type="match status" value="1"/>
</dbReference>
<dbReference type="Pfam" id="PF03485">
    <property type="entry name" value="Arg_tRNA_synt_N"/>
    <property type="match status" value="1"/>
</dbReference>
<evidence type="ECO:0000313" key="13">
    <source>
        <dbReference type="EMBL" id="MCQ8186379.1"/>
    </source>
</evidence>
<evidence type="ECO:0000256" key="6">
    <source>
        <dbReference type="ARBA" id="ARBA00022917"/>
    </source>
</evidence>
<sequence length="586" mass="64083">MLSLSERLSAAVGEAFEAQGLDASYGAVKVSDRPDLAPYQCNGALAAAKKAKQNPRQLAEAVKAKLDADEAFSEVTLAGPGFLNLTPSQGLLDGLLGELQQDEHQGAYRRETSEKVILDYGGPNVAKPLHVGHLRAAIIGQSLKQIFRRAGDEAVGDIHLGDWGLQMGQLIAEIKRRQPDLVYFDRAVTEGYPEESPVSVADLAEIYPVASAACKEDPGRMAEAQEATAELQAGRPGYRALWQHFVAVSQEALRADYGRLGVEFELWRGEASVHDLIEPMVDELAEQNLLEFSDGARVVRVAREDDKKDIPPLLIVKSNGSVGYGSTDLATLVERKRDGFERCVYVVDKRQSEHFVQVFRAAAAMGLYPEDRMEHAGFGTMNGKDGRPFKTREGGVLRLSDLLAMVDEKAEERLKEGDGSLTGEERAEVARQVGLAALKFADLSNPRTTDYVFDVDRFVAFEGKTGPYLLYAAVRIGSVLSRAGSSEEEALGFAAAPAEPAERELAMQLLSYKDAHRGAYEKRMPHLLCEHAFSLAQAFSRFYAACRIADEESAEVKNSRLALTALTSRQLRDILGQLGLEIPPKM</sequence>
<dbReference type="InterPro" id="IPR001278">
    <property type="entry name" value="Arg-tRNA-ligase"/>
</dbReference>
<keyword evidence="5 9" id="KW-0067">ATP-binding</keyword>
<dbReference type="Proteomes" id="UP001142610">
    <property type="component" value="Unassembled WGS sequence"/>
</dbReference>
<dbReference type="SMART" id="SM01016">
    <property type="entry name" value="Arg_tRNA_synt_N"/>
    <property type="match status" value="1"/>
</dbReference>
<dbReference type="AlphaFoldDB" id="A0A9X2LB21"/>
<dbReference type="EC" id="6.1.1.19" evidence="9"/>
<dbReference type="SUPFAM" id="SSF52374">
    <property type="entry name" value="Nucleotidylyl transferase"/>
    <property type="match status" value="1"/>
</dbReference>
<keyword evidence="6 9" id="KW-0648">Protein biosynthesis</keyword>
<dbReference type="Pfam" id="PF00750">
    <property type="entry name" value="tRNA-synt_1d"/>
    <property type="match status" value="1"/>
</dbReference>
<organism evidence="13 14">
    <name type="scientific">Parvularcula maris</name>
    <dbReference type="NCBI Taxonomy" id="2965077"/>
    <lineage>
        <taxon>Bacteria</taxon>
        <taxon>Pseudomonadati</taxon>
        <taxon>Pseudomonadota</taxon>
        <taxon>Alphaproteobacteria</taxon>
        <taxon>Parvularculales</taxon>
        <taxon>Parvularculaceae</taxon>
        <taxon>Parvularcula</taxon>
    </lineage>
</organism>
<dbReference type="SUPFAM" id="SSF55190">
    <property type="entry name" value="Arginyl-tRNA synthetase (ArgRS), N-terminal 'additional' domain"/>
    <property type="match status" value="1"/>
</dbReference>
<dbReference type="PRINTS" id="PR01038">
    <property type="entry name" value="TRNASYNTHARG"/>
</dbReference>
<dbReference type="SUPFAM" id="SSF47323">
    <property type="entry name" value="Anticodon-binding domain of a subclass of class I aminoacyl-tRNA synthetases"/>
    <property type="match status" value="1"/>
</dbReference>
<accession>A0A9X2LB21</accession>
<dbReference type="RefSeq" id="WP_256620293.1">
    <property type="nucleotide sequence ID" value="NZ_JANIBC010000017.1"/>
</dbReference>
<evidence type="ECO:0000256" key="1">
    <source>
        <dbReference type="ARBA" id="ARBA00005594"/>
    </source>
</evidence>
<dbReference type="HAMAP" id="MF_00123">
    <property type="entry name" value="Arg_tRNA_synth"/>
    <property type="match status" value="1"/>
</dbReference>
<dbReference type="EMBL" id="JANIBC010000017">
    <property type="protein sequence ID" value="MCQ8186379.1"/>
    <property type="molecule type" value="Genomic_DNA"/>
</dbReference>
<evidence type="ECO:0000256" key="10">
    <source>
        <dbReference type="RuleBase" id="RU363038"/>
    </source>
</evidence>
<dbReference type="Gene3D" id="3.30.1360.70">
    <property type="entry name" value="Arginyl tRNA synthetase N-terminal domain"/>
    <property type="match status" value="1"/>
</dbReference>
<keyword evidence="2 9" id="KW-0963">Cytoplasm</keyword>
<dbReference type="GO" id="GO:0005524">
    <property type="term" value="F:ATP binding"/>
    <property type="evidence" value="ECO:0007669"/>
    <property type="project" value="UniProtKB-UniRule"/>
</dbReference>
<dbReference type="PANTHER" id="PTHR11956">
    <property type="entry name" value="ARGINYL-TRNA SYNTHETASE"/>
    <property type="match status" value="1"/>
</dbReference>
<reference evidence="13" key="1">
    <citation type="submission" date="2022-07" db="EMBL/GenBank/DDBJ databases">
        <title>Parvularcula maris sp. nov., an algicidal bacterium isolated from seawater.</title>
        <authorList>
            <person name="Li F."/>
        </authorList>
    </citation>
    <scope>NUCLEOTIDE SEQUENCE</scope>
    <source>
        <strain evidence="13">BGMRC 0090</strain>
    </source>
</reference>
<dbReference type="InterPro" id="IPR001412">
    <property type="entry name" value="aa-tRNA-synth_I_CS"/>
</dbReference>
<dbReference type="Gene3D" id="1.10.730.10">
    <property type="entry name" value="Isoleucyl-tRNA Synthetase, Domain 1"/>
    <property type="match status" value="1"/>
</dbReference>
<gene>
    <name evidence="9 13" type="primary">argS</name>
    <name evidence="13" type="ORF">NOG11_13415</name>
</gene>
<keyword evidence="7 9" id="KW-0030">Aminoacyl-tRNA synthetase</keyword>
<dbReference type="PROSITE" id="PS00178">
    <property type="entry name" value="AA_TRNA_LIGASE_I"/>
    <property type="match status" value="1"/>
</dbReference>
<dbReference type="InterPro" id="IPR005148">
    <property type="entry name" value="Arg-tRNA-synth_N"/>
</dbReference>
<dbReference type="Pfam" id="PF05746">
    <property type="entry name" value="DALR_1"/>
    <property type="match status" value="1"/>
</dbReference>
<evidence type="ECO:0000259" key="11">
    <source>
        <dbReference type="SMART" id="SM00836"/>
    </source>
</evidence>
<dbReference type="GO" id="GO:0005737">
    <property type="term" value="C:cytoplasm"/>
    <property type="evidence" value="ECO:0007669"/>
    <property type="project" value="UniProtKB-SubCell"/>
</dbReference>
<comment type="catalytic activity">
    <reaction evidence="8 9">
        <text>tRNA(Arg) + L-arginine + ATP = L-arginyl-tRNA(Arg) + AMP + diphosphate</text>
        <dbReference type="Rhea" id="RHEA:20301"/>
        <dbReference type="Rhea" id="RHEA-COMP:9658"/>
        <dbReference type="Rhea" id="RHEA-COMP:9673"/>
        <dbReference type="ChEBI" id="CHEBI:30616"/>
        <dbReference type="ChEBI" id="CHEBI:32682"/>
        <dbReference type="ChEBI" id="CHEBI:33019"/>
        <dbReference type="ChEBI" id="CHEBI:78442"/>
        <dbReference type="ChEBI" id="CHEBI:78513"/>
        <dbReference type="ChEBI" id="CHEBI:456215"/>
        <dbReference type="EC" id="6.1.1.19"/>
    </reaction>
</comment>
<evidence type="ECO:0000256" key="5">
    <source>
        <dbReference type="ARBA" id="ARBA00022840"/>
    </source>
</evidence>
<dbReference type="SMART" id="SM00836">
    <property type="entry name" value="DALR_1"/>
    <property type="match status" value="1"/>
</dbReference>
<keyword evidence="3 9" id="KW-0436">Ligase</keyword>
<comment type="similarity">
    <text evidence="1 9 10">Belongs to the class-I aminoacyl-tRNA synthetase family.</text>
</comment>
<evidence type="ECO:0000256" key="2">
    <source>
        <dbReference type="ARBA" id="ARBA00022490"/>
    </source>
</evidence>
<comment type="subunit">
    <text evidence="9">Monomer.</text>
</comment>
<evidence type="ECO:0000256" key="3">
    <source>
        <dbReference type="ARBA" id="ARBA00022598"/>
    </source>
</evidence>
<evidence type="ECO:0000256" key="4">
    <source>
        <dbReference type="ARBA" id="ARBA00022741"/>
    </source>
</evidence>
<evidence type="ECO:0000256" key="9">
    <source>
        <dbReference type="HAMAP-Rule" id="MF_00123"/>
    </source>
</evidence>
<dbReference type="PANTHER" id="PTHR11956:SF11">
    <property type="entry name" value="ARGININE--TRNA LIGASE, MITOCHONDRIAL-RELATED"/>
    <property type="match status" value="1"/>
</dbReference>